<dbReference type="PROSITE" id="PS51192">
    <property type="entry name" value="HELICASE_ATP_BIND_1"/>
    <property type="match status" value="1"/>
</dbReference>
<dbReference type="GO" id="GO:0005737">
    <property type="term" value="C:cytoplasm"/>
    <property type="evidence" value="ECO:0007669"/>
    <property type="project" value="UniProtKB-SubCell"/>
</dbReference>
<dbReference type="SMART" id="SM00487">
    <property type="entry name" value="DEXDc"/>
    <property type="match status" value="1"/>
</dbReference>
<dbReference type="NCBIfam" id="TIGR00631">
    <property type="entry name" value="uvrb"/>
    <property type="match status" value="1"/>
</dbReference>
<feature type="domain" description="Helicase ATP-binding" evidence="15">
    <location>
        <begin position="23"/>
        <end position="180"/>
    </location>
</feature>
<feature type="domain" description="Helicase C-terminal" evidence="16">
    <location>
        <begin position="427"/>
        <end position="593"/>
    </location>
</feature>
<sequence length="670" mass="76585">MFKLHSQFTPTGDQPQAIAKLTQGLQAGQSHQVLVGVTGSGKTFTMANVIAAYQKPTLVISHNKTLAAQLYQELKEFFPENAVSYFVSYYDYYQPEAYIPQTDTYIEKETDINDEIDKLRLAATTNLLTSPDTIVVASVSCIYNLGSPVEYAKTVLELTEGLKVTRNQIFLRLNDLQYIRSDYDFHRGTYRIRGDIIDIYPAYEDVCIRVHHQSDKVTKLEKINPLTGELASLVTEKLTVYPAKHYIATKDNSHILKQIFTDMQNRVGELQSVGKILEAHRLKQRVTYDLEMIKELGYVNGIENYSRYFDGRSPGDPPYSLLDYYPEDYLLIIDESHMTIPQIRGMYNGDRSRKQTLIDFGFRLPAALDNRPLRFDEFQRRQGRTIYASATPDDWEISQSAGFITEQLIRPTGLIDPQVEIRPTQNQISDLIAMINTRLNKHQRVLVTTLTKRMAEDLTAYLKEQGIKVQYLHSDVETLERLDVLSDLRSGHYDVVVGINLLREGLDLPEVSLVAILDADKEGFLRSRTSLIQTMGRAARHVDGQVIMYADKTTNSMRLAINEVNRRRDYQIEYNKTHNITPQSIVKSIRERIAEKVDAKPAIKLDPKEILKGKSLDASDIDMAKINQLTPADTTKLIRLMTRQMQTFAKSLDFESAARLRDRILHIKSI</sequence>
<dbReference type="GO" id="GO:0016887">
    <property type="term" value="F:ATP hydrolysis activity"/>
    <property type="evidence" value="ECO:0007669"/>
    <property type="project" value="InterPro"/>
</dbReference>
<dbReference type="GO" id="GO:0006289">
    <property type="term" value="P:nucleotide-excision repair"/>
    <property type="evidence" value="ECO:0007669"/>
    <property type="project" value="UniProtKB-UniRule"/>
</dbReference>
<dbReference type="GO" id="GO:0009381">
    <property type="term" value="F:excinuclease ABC activity"/>
    <property type="evidence" value="ECO:0007669"/>
    <property type="project" value="UniProtKB-UniRule"/>
</dbReference>
<evidence type="ECO:0000256" key="6">
    <source>
        <dbReference type="ARBA" id="ARBA00022769"/>
    </source>
</evidence>
<dbReference type="SUPFAM" id="SSF46600">
    <property type="entry name" value="C-terminal UvrC-binding domain of UvrB"/>
    <property type="match status" value="1"/>
</dbReference>
<dbReference type="Pfam" id="PF04851">
    <property type="entry name" value="ResIII"/>
    <property type="match status" value="1"/>
</dbReference>
<dbReference type="HAMAP" id="MF_00204">
    <property type="entry name" value="UvrB"/>
    <property type="match status" value="1"/>
</dbReference>
<keyword evidence="3 12" id="KW-0963">Cytoplasm</keyword>
<dbReference type="AlphaFoldDB" id="A0A1F4YFT5"/>
<dbReference type="Gene3D" id="4.10.860.10">
    <property type="entry name" value="UVR domain"/>
    <property type="match status" value="1"/>
</dbReference>
<dbReference type="PROSITE" id="PS51194">
    <property type="entry name" value="HELICASE_CTER"/>
    <property type="match status" value="1"/>
</dbReference>
<feature type="binding site" evidence="12">
    <location>
        <begin position="36"/>
        <end position="43"/>
    </location>
    <ligand>
        <name>ATP</name>
        <dbReference type="ChEBI" id="CHEBI:30616"/>
    </ligand>
</feature>
<evidence type="ECO:0000256" key="10">
    <source>
        <dbReference type="ARBA" id="ARBA00026033"/>
    </source>
</evidence>
<evidence type="ECO:0000256" key="12">
    <source>
        <dbReference type="HAMAP-Rule" id="MF_00204"/>
    </source>
</evidence>
<dbReference type="GO" id="GO:0009432">
    <property type="term" value="P:SOS response"/>
    <property type="evidence" value="ECO:0007669"/>
    <property type="project" value="UniProtKB-UniRule"/>
</dbReference>
<dbReference type="Pfam" id="PF02151">
    <property type="entry name" value="UVR"/>
    <property type="match status" value="1"/>
</dbReference>
<evidence type="ECO:0000259" key="16">
    <source>
        <dbReference type="PROSITE" id="PS51194"/>
    </source>
</evidence>
<keyword evidence="5 12" id="KW-0227">DNA damage</keyword>
<dbReference type="GO" id="GO:0005524">
    <property type="term" value="F:ATP binding"/>
    <property type="evidence" value="ECO:0007669"/>
    <property type="project" value="UniProtKB-UniRule"/>
</dbReference>
<dbReference type="EMBL" id="MEXH01000008">
    <property type="protein sequence ID" value="OGC92738.1"/>
    <property type="molecule type" value="Genomic_DNA"/>
</dbReference>
<evidence type="ECO:0000259" key="14">
    <source>
        <dbReference type="PROSITE" id="PS50151"/>
    </source>
</evidence>
<evidence type="ECO:0000256" key="4">
    <source>
        <dbReference type="ARBA" id="ARBA00022741"/>
    </source>
</evidence>
<evidence type="ECO:0000256" key="9">
    <source>
        <dbReference type="ARBA" id="ARBA00023204"/>
    </source>
</evidence>
<evidence type="ECO:0000256" key="11">
    <source>
        <dbReference type="ARBA" id="ARBA00029504"/>
    </source>
</evidence>
<dbReference type="CDD" id="cd17916">
    <property type="entry name" value="DEXHc_UvrB"/>
    <property type="match status" value="1"/>
</dbReference>
<evidence type="ECO:0000313" key="18">
    <source>
        <dbReference type="Proteomes" id="UP000178176"/>
    </source>
</evidence>
<keyword evidence="6 12" id="KW-0228">DNA excision</keyword>
<dbReference type="Pfam" id="PF00271">
    <property type="entry name" value="Helicase_C"/>
    <property type="match status" value="1"/>
</dbReference>
<dbReference type="Pfam" id="PF12344">
    <property type="entry name" value="UvrB"/>
    <property type="match status" value="1"/>
</dbReference>
<feature type="domain" description="UVR" evidence="14">
    <location>
        <begin position="635"/>
        <end position="670"/>
    </location>
</feature>
<dbReference type="Pfam" id="PF17757">
    <property type="entry name" value="UvrB_inter"/>
    <property type="match status" value="1"/>
</dbReference>
<dbReference type="PROSITE" id="PS50151">
    <property type="entry name" value="UVR"/>
    <property type="match status" value="1"/>
</dbReference>
<evidence type="ECO:0000256" key="5">
    <source>
        <dbReference type="ARBA" id="ARBA00022763"/>
    </source>
</evidence>
<protein>
    <recommendedName>
        <fullName evidence="11 12">UvrABC system protein B</fullName>
        <shortName evidence="12">Protein UvrB</shortName>
    </recommendedName>
    <alternativeName>
        <fullName evidence="12">Excinuclease ABC subunit B</fullName>
    </alternativeName>
</protein>
<dbReference type="PANTHER" id="PTHR24029:SF0">
    <property type="entry name" value="UVRABC SYSTEM PROTEIN B"/>
    <property type="match status" value="1"/>
</dbReference>
<evidence type="ECO:0000256" key="7">
    <source>
        <dbReference type="ARBA" id="ARBA00022840"/>
    </source>
</evidence>
<dbReference type="GO" id="GO:0003677">
    <property type="term" value="F:DNA binding"/>
    <property type="evidence" value="ECO:0007669"/>
    <property type="project" value="UniProtKB-UniRule"/>
</dbReference>
<dbReference type="Proteomes" id="UP000178176">
    <property type="component" value="Unassembled WGS sequence"/>
</dbReference>
<name>A0A1F4YFT5_9BACT</name>
<keyword evidence="8 12" id="KW-0267">Excision nuclease</keyword>
<dbReference type="GO" id="GO:0009380">
    <property type="term" value="C:excinuclease repair complex"/>
    <property type="evidence" value="ECO:0007669"/>
    <property type="project" value="InterPro"/>
</dbReference>
<evidence type="ECO:0000256" key="1">
    <source>
        <dbReference type="ARBA" id="ARBA00004496"/>
    </source>
</evidence>
<keyword evidence="9 12" id="KW-0234">DNA repair</keyword>
<proteinExistence type="inferred from homology"/>
<evidence type="ECO:0000256" key="2">
    <source>
        <dbReference type="ARBA" id="ARBA00008533"/>
    </source>
</evidence>
<organism evidence="17 18">
    <name type="scientific">Candidatus Amesbacteria bacterium RIFCSPHIGHO2_01_FULL_48_32b</name>
    <dbReference type="NCBI Taxonomy" id="1797253"/>
    <lineage>
        <taxon>Bacteria</taxon>
        <taxon>Candidatus Amesiibacteriota</taxon>
    </lineage>
</organism>
<gene>
    <name evidence="12" type="primary">uvrB</name>
    <name evidence="17" type="ORF">A2876_00045</name>
</gene>
<dbReference type="InterPro" id="IPR036876">
    <property type="entry name" value="UVR_dom_sf"/>
</dbReference>
<keyword evidence="4 12" id="KW-0547">Nucleotide-binding</keyword>
<dbReference type="SMART" id="SM00490">
    <property type="entry name" value="HELICc"/>
    <property type="match status" value="1"/>
</dbReference>
<comment type="function">
    <text evidence="12">The UvrABC repair system catalyzes the recognition and processing of DNA lesions. A damage recognition complex composed of 2 UvrA and 2 UvrB subunits scans DNA for abnormalities. Upon binding of the UvrA(2)B(2) complex to a putative damaged site, the DNA wraps around one UvrB monomer. DNA wrap is dependent on ATP binding by UvrB and probably causes local melting of the DNA helix, facilitating insertion of UvrB beta-hairpin between the DNA strands. Then UvrB probes one DNA strand for the presence of a lesion. If a lesion is found the UvrA subunits dissociate and the UvrB-DNA preincision complex is formed. This complex is subsequently bound by UvrC and the second UvrB is released. If no lesion is found, the DNA wraps around the other UvrB subunit that will check the other stand for damage.</text>
</comment>
<reference evidence="17 18" key="1">
    <citation type="journal article" date="2016" name="Nat. Commun.">
        <title>Thousands of microbial genomes shed light on interconnected biogeochemical processes in an aquifer system.</title>
        <authorList>
            <person name="Anantharaman K."/>
            <person name="Brown C.T."/>
            <person name="Hug L.A."/>
            <person name="Sharon I."/>
            <person name="Castelle C.J."/>
            <person name="Probst A.J."/>
            <person name="Thomas B.C."/>
            <person name="Singh A."/>
            <person name="Wilkins M.J."/>
            <person name="Karaoz U."/>
            <person name="Brodie E.L."/>
            <person name="Williams K.H."/>
            <person name="Hubbard S.S."/>
            <person name="Banfield J.F."/>
        </authorList>
    </citation>
    <scope>NUCLEOTIDE SEQUENCE [LARGE SCALE GENOMIC DNA]</scope>
</reference>
<dbReference type="InterPro" id="IPR014001">
    <property type="entry name" value="Helicase_ATP-bd"/>
</dbReference>
<evidence type="ECO:0000313" key="17">
    <source>
        <dbReference type="EMBL" id="OGC92738.1"/>
    </source>
</evidence>
<dbReference type="PANTHER" id="PTHR24029">
    <property type="entry name" value="UVRABC SYSTEM PROTEIN B"/>
    <property type="match status" value="1"/>
</dbReference>
<feature type="short sequence motif" description="Beta-hairpin" evidence="12">
    <location>
        <begin position="89"/>
        <end position="112"/>
    </location>
</feature>
<comment type="domain">
    <text evidence="12">The beta-hairpin motif is involved in DNA binding.</text>
</comment>
<evidence type="ECO:0000256" key="13">
    <source>
        <dbReference type="RuleBase" id="RU003587"/>
    </source>
</evidence>
<keyword evidence="7 12" id="KW-0067">ATP-binding</keyword>
<comment type="subunit">
    <text evidence="10 12 13">Forms a heterotetramer with UvrA during the search for lesions. Interacts with UvrC in an incision complex.</text>
</comment>
<keyword evidence="12 13" id="KW-0742">SOS response</keyword>
<dbReference type="Gene3D" id="3.40.50.300">
    <property type="entry name" value="P-loop containing nucleotide triphosphate hydrolases"/>
    <property type="match status" value="3"/>
</dbReference>
<dbReference type="CDD" id="cd18790">
    <property type="entry name" value="SF2_C_UvrB"/>
    <property type="match status" value="1"/>
</dbReference>
<dbReference type="SUPFAM" id="SSF52540">
    <property type="entry name" value="P-loop containing nucleoside triphosphate hydrolases"/>
    <property type="match status" value="2"/>
</dbReference>
<dbReference type="InterPro" id="IPR041471">
    <property type="entry name" value="UvrB_inter"/>
</dbReference>
<dbReference type="InterPro" id="IPR001650">
    <property type="entry name" value="Helicase_C-like"/>
</dbReference>
<accession>A0A1F4YFT5</accession>
<evidence type="ECO:0000256" key="8">
    <source>
        <dbReference type="ARBA" id="ARBA00022881"/>
    </source>
</evidence>
<comment type="caution">
    <text evidence="17">The sequence shown here is derived from an EMBL/GenBank/DDBJ whole genome shotgun (WGS) entry which is preliminary data.</text>
</comment>
<dbReference type="InterPro" id="IPR001943">
    <property type="entry name" value="UVR_dom"/>
</dbReference>
<evidence type="ECO:0000259" key="15">
    <source>
        <dbReference type="PROSITE" id="PS51192"/>
    </source>
</evidence>
<evidence type="ECO:0000256" key="3">
    <source>
        <dbReference type="ARBA" id="ARBA00022490"/>
    </source>
</evidence>
<dbReference type="InterPro" id="IPR006935">
    <property type="entry name" value="Helicase/UvrB_N"/>
</dbReference>
<dbReference type="InterPro" id="IPR024759">
    <property type="entry name" value="UvrB_YAD/RRR_dom"/>
</dbReference>
<comment type="subcellular location">
    <subcellularLocation>
        <location evidence="1 12 13">Cytoplasm</location>
    </subcellularLocation>
</comment>
<dbReference type="InterPro" id="IPR027417">
    <property type="entry name" value="P-loop_NTPase"/>
</dbReference>
<comment type="similarity">
    <text evidence="2 12 13">Belongs to the UvrB family.</text>
</comment>
<dbReference type="InterPro" id="IPR004807">
    <property type="entry name" value="UvrB"/>
</dbReference>
<dbReference type="NCBIfam" id="NF003673">
    <property type="entry name" value="PRK05298.1"/>
    <property type="match status" value="1"/>
</dbReference>